<name>A0A0A9X567_LYGHE</name>
<feature type="transmembrane region" description="Helical" evidence="18">
    <location>
        <begin position="386"/>
        <end position="409"/>
    </location>
</feature>
<evidence type="ECO:0000256" key="9">
    <source>
        <dbReference type="ARBA" id="ARBA00022737"/>
    </source>
</evidence>
<evidence type="ECO:0000256" key="2">
    <source>
        <dbReference type="ARBA" id="ARBA00004141"/>
    </source>
</evidence>
<dbReference type="EMBL" id="GBHO01027727">
    <property type="protein sequence ID" value="JAG15877.1"/>
    <property type="molecule type" value="Transcribed_RNA"/>
</dbReference>
<evidence type="ECO:0000256" key="1">
    <source>
        <dbReference type="ARBA" id="ARBA00003582"/>
    </source>
</evidence>
<dbReference type="InterPro" id="IPR013618">
    <property type="entry name" value="TMTC_DUF1736"/>
</dbReference>
<dbReference type="EC" id="2.4.1.109" evidence="6"/>
<comment type="pathway">
    <text evidence="4">Protein modification; protein glycosylation.</text>
</comment>
<evidence type="ECO:0000313" key="20">
    <source>
        <dbReference type="EMBL" id="JAG15877.1"/>
    </source>
</evidence>
<proteinExistence type="inferred from homology"/>
<keyword evidence="7" id="KW-0808">Transferase</keyword>
<feature type="transmembrane region" description="Helical" evidence="18">
    <location>
        <begin position="107"/>
        <end position="126"/>
    </location>
</feature>
<dbReference type="PROSITE" id="PS50005">
    <property type="entry name" value="TPR"/>
    <property type="match status" value="2"/>
</dbReference>
<sequence>MAVRQRYYLNFLDCIISAIIGLVAVVCFQGSLDGTFIFDDVQAVVNNKDVQLATPIYKTFRNDFWGTEVASNTSHKSYRPLTVLSFRLNVWMNGGVLDPRGFHVLNVALHGMASALTYPLFCCLFAKTKNWDVKPLVASLLFAVHPVHTEAVAGIVGRADLLCAVFSITSLLTYAHATTMESAESLQFTFLASFLSGLAMLSKEQGITTLGLCSAFDLIVANTIFPSDILMALGRVSKDFKIHRSGIILFKKAAGYQAFIRKQYRYMLWRQLILFFMGSTIMYMRCWVMGFETPQFQKVDNPASFADGILTRFINHNYIYSLNGWILLCPEWLCFDWSMGCVPLIKLDRIQNNPRILSIILFWLVAFGLAKNVFNLKYSFSLSQNLAMSQACLYIPFLPASNIFFRVGFVIAERVLYLPSLGYCMLVAIGMEYLYDKVEKKIFIYAGFVMLILANVSRCYQRSLDWRSEPTLFKSGAVVCPLNAKVHYNLAKTSFNTSKAINHYREALRLNPEYEQAMNNLANVLRDNGDIRESETLLRRAVMLRPDFAAAWMNLGIVLSNQKRYDEAVSCYMTALNYRRFYPDCYYNLGNLYLAQQMYTEAYNAWKMATSQKPQHSIAWNNIIVMLDSLGELDKAELMAKEALTHLPDDSALHFNLANTLGKRSLYEDAEYHFLVSTRLKPNTALYHTNLGVLYHRWKKYKEAEEQYLIALSINNDLKNVEQNLKAVQKLLLKSQTTN</sequence>
<evidence type="ECO:0000256" key="11">
    <source>
        <dbReference type="ARBA" id="ARBA00022824"/>
    </source>
</evidence>
<dbReference type="UniPathway" id="UPA00378"/>
<dbReference type="Pfam" id="PF13181">
    <property type="entry name" value="TPR_8"/>
    <property type="match status" value="1"/>
</dbReference>
<evidence type="ECO:0000256" key="16">
    <source>
        <dbReference type="PROSITE-ProRule" id="PRU00339"/>
    </source>
</evidence>
<feature type="transmembrane region" description="Helical" evidence="18">
    <location>
        <begin position="442"/>
        <end position="458"/>
    </location>
</feature>
<feature type="repeat" description="TPR" evidence="16">
    <location>
        <begin position="549"/>
        <end position="582"/>
    </location>
</feature>
<feature type="transmembrane region" description="Helical" evidence="18">
    <location>
        <begin position="356"/>
        <end position="374"/>
    </location>
</feature>
<evidence type="ECO:0000256" key="10">
    <source>
        <dbReference type="ARBA" id="ARBA00022803"/>
    </source>
</evidence>
<dbReference type="Gene3D" id="1.25.40.10">
    <property type="entry name" value="Tetratricopeptide repeat domain"/>
    <property type="match status" value="3"/>
</dbReference>
<keyword evidence="13 18" id="KW-0472">Membrane</keyword>
<dbReference type="InterPro" id="IPR011990">
    <property type="entry name" value="TPR-like_helical_dom_sf"/>
</dbReference>
<dbReference type="SMART" id="SM00028">
    <property type="entry name" value="TPR"/>
    <property type="match status" value="7"/>
</dbReference>
<comment type="catalytic activity">
    <reaction evidence="14">
        <text>a di-trans,poly-cis-dolichyl beta-D-mannosyl phosphate + L-threonyl-[protein] = 3-O-(alpha-D-mannosyl)-L-threonyl-[protein] + a di-trans,poly-cis-dolichyl phosphate + H(+)</text>
        <dbReference type="Rhea" id="RHEA:53396"/>
        <dbReference type="Rhea" id="RHEA-COMP:11060"/>
        <dbReference type="Rhea" id="RHEA-COMP:13547"/>
        <dbReference type="Rhea" id="RHEA-COMP:19498"/>
        <dbReference type="Rhea" id="RHEA-COMP:19501"/>
        <dbReference type="ChEBI" id="CHEBI:15378"/>
        <dbReference type="ChEBI" id="CHEBI:30013"/>
        <dbReference type="ChEBI" id="CHEBI:57683"/>
        <dbReference type="ChEBI" id="CHEBI:58211"/>
        <dbReference type="ChEBI" id="CHEBI:137323"/>
        <dbReference type="EC" id="2.4.1.109"/>
    </reaction>
</comment>
<dbReference type="Pfam" id="PF13432">
    <property type="entry name" value="TPR_16"/>
    <property type="match status" value="2"/>
</dbReference>
<comment type="subcellular location">
    <subcellularLocation>
        <location evidence="3">Endoplasmic reticulum</location>
    </subcellularLocation>
    <subcellularLocation>
        <location evidence="2">Membrane</location>
        <topology evidence="2">Multi-pass membrane protein</topology>
    </subcellularLocation>
</comment>
<evidence type="ECO:0000256" key="12">
    <source>
        <dbReference type="ARBA" id="ARBA00022989"/>
    </source>
</evidence>
<accession>A0A0A9X567</accession>
<evidence type="ECO:0000256" key="7">
    <source>
        <dbReference type="ARBA" id="ARBA00022679"/>
    </source>
</evidence>
<gene>
    <name evidence="20" type="primary">Tmtc4</name>
    <name evidence="20" type="ORF">CM83_68231</name>
</gene>
<dbReference type="GO" id="GO:0004169">
    <property type="term" value="F:dolichyl-phosphate-mannose-protein mannosyltransferase activity"/>
    <property type="evidence" value="ECO:0007669"/>
    <property type="project" value="UniProtKB-EC"/>
</dbReference>
<comment type="function">
    <text evidence="1">Transfers mannosyl residues to the hydroxyl group of serine or threonine residues.</text>
</comment>
<dbReference type="InterPro" id="IPR052346">
    <property type="entry name" value="O-mannosyl-transferase_TMTC"/>
</dbReference>
<dbReference type="AlphaFoldDB" id="A0A0A9X567"/>
<evidence type="ECO:0000256" key="4">
    <source>
        <dbReference type="ARBA" id="ARBA00004922"/>
    </source>
</evidence>
<keyword evidence="11" id="KW-0256">Endoplasmic reticulum</keyword>
<evidence type="ECO:0000256" key="14">
    <source>
        <dbReference type="ARBA" id="ARBA00045085"/>
    </source>
</evidence>
<keyword evidence="17" id="KW-0175">Coiled coil</keyword>
<reference evidence="20" key="1">
    <citation type="journal article" date="2014" name="PLoS ONE">
        <title>Transcriptome-Based Identification of ABC Transporters in the Western Tarnished Plant Bug Lygus hesperus.</title>
        <authorList>
            <person name="Hull J.J."/>
            <person name="Chaney K."/>
            <person name="Geib S.M."/>
            <person name="Fabrick J.A."/>
            <person name="Brent C.S."/>
            <person name="Walsh D."/>
            <person name="Lavine L.C."/>
        </authorList>
    </citation>
    <scope>NUCLEOTIDE SEQUENCE</scope>
</reference>
<dbReference type="SUPFAM" id="SSF48452">
    <property type="entry name" value="TPR-like"/>
    <property type="match status" value="1"/>
</dbReference>
<dbReference type="Pfam" id="PF08409">
    <property type="entry name" value="TMTC_DUF1736"/>
    <property type="match status" value="1"/>
</dbReference>
<feature type="transmembrane region" description="Helical" evidence="18">
    <location>
        <begin position="7"/>
        <end position="32"/>
    </location>
</feature>
<comment type="catalytic activity">
    <reaction evidence="15">
        <text>a di-trans,poly-cis-dolichyl beta-D-mannosyl phosphate + L-seryl-[protein] = 3-O-(alpha-D-mannosyl)-L-seryl-[protein] + a di-trans,poly-cis-dolichyl phosphate + H(+)</text>
        <dbReference type="Rhea" id="RHEA:17377"/>
        <dbReference type="Rhea" id="RHEA-COMP:9863"/>
        <dbReference type="Rhea" id="RHEA-COMP:13546"/>
        <dbReference type="Rhea" id="RHEA-COMP:19498"/>
        <dbReference type="Rhea" id="RHEA-COMP:19501"/>
        <dbReference type="ChEBI" id="CHEBI:15378"/>
        <dbReference type="ChEBI" id="CHEBI:29999"/>
        <dbReference type="ChEBI" id="CHEBI:57683"/>
        <dbReference type="ChEBI" id="CHEBI:58211"/>
        <dbReference type="ChEBI" id="CHEBI:137321"/>
        <dbReference type="EC" id="2.4.1.109"/>
    </reaction>
</comment>
<reference evidence="20" key="2">
    <citation type="submission" date="2014-07" db="EMBL/GenBank/DDBJ databases">
        <authorList>
            <person name="Hull J."/>
        </authorList>
    </citation>
    <scope>NUCLEOTIDE SEQUENCE</scope>
</reference>
<feature type="transmembrane region" description="Helical" evidence="18">
    <location>
        <begin position="272"/>
        <end position="291"/>
    </location>
</feature>
<keyword evidence="12 18" id="KW-1133">Transmembrane helix</keyword>
<evidence type="ECO:0000259" key="19">
    <source>
        <dbReference type="Pfam" id="PF08409"/>
    </source>
</evidence>
<dbReference type="GO" id="GO:0016020">
    <property type="term" value="C:membrane"/>
    <property type="evidence" value="ECO:0007669"/>
    <property type="project" value="UniProtKB-SubCell"/>
</dbReference>
<keyword evidence="8 18" id="KW-0812">Transmembrane</keyword>
<evidence type="ECO:0000256" key="3">
    <source>
        <dbReference type="ARBA" id="ARBA00004240"/>
    </source>
</evidence>
<evidence type="ECO:0000256" key="18">
    <source>
        <dbReference type="SAM" id="Phobius"/>
    </source>
</evidence>
<evidence type="ECO:0000256" key="17">
    <source>
        <dbReference type="SAM" id="Coils"/>
    </source>
</evidence>
<protein>
    <recommendedName>
        <fullName evidence="6">dolichyl-phosphate-mannose--protein mannosyltransferase</fullName>
        <ecNumber evidence="6">2.4.1.109</ecNumber>
    </recommendedName>
</protein>
<feature type="transmembrane region" description="Helical" evidence="18">
    <location>
        <begin position="415"/>
        <end position="435"/>
    </location>
</feature>
<feature type="domain" description="DUF1736" evidence="19">
    <location>
        <begin position="291"/>
        <end position="366"/>
    </location>
</feature>
<dbReference type="GO" id="GO:0005783">
    <property type="term" value="C:endoplasmic reticulum"/>
    <property type="evidence" value="ECO:0007669"/>
    <property type="project" value="UniProtKB-SubCell"/>
</dbReference>
<evidence type="ECO:0000256" key="8">
    <source>
        <dbReference type="ARBA" id="ARBA00022692"/>
    </source>
</evidence>
<keyword evidence="9" id="KW-0677">Repeat</keyword>
<comment type="similarity">
    <text evidence="5">Belongs to the TMTC family.</text>
</comment>
<evidence type="ECO:0000256" key="15">
    <source>
        <dbReference type="ARBA" id="ARBA00045102"/>
    </source>
</evidence>
<keyword evidence="10 16" id="KW-0802">TPR repeat</keyword>
<dbReference type="GO" id="GO:0030968">
    <property type="term" value="P:endoplasmic reticulum unfolded protein response"/>
    <property type="evidence" value="ECO:0007669"/>
    <property type="project" value="TreeGrafter"/>
</dbReference>
<dbReference type="PANTHER" id="PTHR44227:SF3">
    <property type="entry name" value="PROTEIN O-MANNOSYL-TRANSFERASE TMTC4"/>
    <property type="match status" value="1"/>
</dbReference>
<evidence type="ECO:0000256" key="5">
    <source>
        <dbReference type="ARBA" id="ARBA00007882"/>
    </source>
</evidence>
<evidence type="ECO:0000256" key="13">
    <source>
        <dbReference type="ARBA" id="ARBA00023136"/>
    </source>
</evidence>
<evidence type="ECO:0000256" key="6">
    <source>
        <dbReference type="ARBA" id="ARBA00012839"/>
    </source>
</evidence>
<feature type="repeat" description="TPR" evidence="16">
    <location>
        <begin position="583"/>
        <end position="616"/>
    </location>
</feature>
<dbReference type="InterPro" id="IPR019734">
    <property type="entry name" value="TPR_rpt"/>
</dbReference>
<dbReference type="PANTHER" id="PTHR44227">
    <property type="match status" value="1"/>
</dbReference>
<feature type="coiled-coil region" evidence="17">
    <location>
        <begin position="711"/>
        <end position="738"/>
    </location>
</feature>
<organism evidence="20">
    <name type="scientific">Lygus hesperus</name>
    <name type="common">Western plant bug</name>
    <dbReference type="NCBI Taxonomy" id="30085"/>
    <lineage>
        <taxon>Eukaryota</taxon>
        <taxon>Metazoa</taxon>
        <taxon>Ecdysozoa</taxon>
        <taxon>Arthropoda</taxon>
        <taxon>Hexapoda</taxon>
        <taxon>Insecta</taxon>
        <taxon>Pterygota</taxon>
        <taxon>Neoptera</taxon>
        <taxon>Paraneoptera</taxon>
        <taxon>Hemiptera</taxon>
        <taxon>Heteroptera</taxon>
        <taxon>Panheteroptera</taxon>
        <taxon>Cimicomorpha</taxon>
        <taxon>Miridae</taxon>
        <taxon>Mirini</taxon>
        <taxon>Lygus</taxon>
    </lineage>
</organism>